<comment type="caution">
    <text evidence="2">The sequence shown here is derived from an EMBL/GenBank/DDBJ whole genome shotgun (WGS) entry which is preliminary data.</text>
</comment>
<evidence type="ECO:0000256" key="1">
    <source>
        <dbReference type="SAM" id="Phobius"/>
    </source>
</evidence>
<dbReference type="Proteomes" id="UP001595909">
    <property type="component" value="Unassembled WGS sequence"/>
</dbReference>
<accession>A0ABV9RRH3</accession>
<feature type="transmembrane region" description="Helical" evidence="1">
    <location>
        <begin position="6"/>
        <end position="25"/>
    </location>
</feature>
<feature type="transmembrane region" description="Helical" evidence="1">
    <location>
        <begin position="37"/>
        <end position="59"/>
    </location>
</feature>
<keyword evidence="1" id="KW-0812">Transmembrane</keyword>
<keyword evidence="1" id="KW-0472">Membrane</keyword>
<gene>
    <name evidence="2" type="ORF">ACFPEL_25775</name>
</gene>
<reference evidence="3" key="1">
    <citation type="journal article" date="2019" name="Int. J. Syst. Evol. Microbiol.">
        <title>The Global Catalogue of Microorganisms (GCM) 10K type strain sequencing project: providing services to taxonomists for standard genome sequencing and annotation.</title>
        <authorList>
            <consortium name="The Broad Institute Genomics Platform"/>
            <consortium name="The Broad Institute Genome Sequencing Center for Infectious Disease"/>
            <person name="Wu L."/>
            <person name="Ma J."/>
        </authorList>
    </citation>
    <scope>NUCLEOTIDE SEQUENCE [LARGE SCALE GENOMIC DNA]</scope>
    <source>
        <strain evidence="3">CCUG 50347</strain>
    </source>
</reference>
<dbReference type="RefSeq" id="WP_274187989.1">
    <property type="nucleotide sequence ID" value="NZ_BAABHN010000051.1"/>
</dbReference>
<protein>
    <submittedName>
        <fullName evidence="2">Uncharacterized protein</fullName>
    </submittedName>
</protein>
<keyword evidence="1" id="KW-1133">Transmembrane helix</keyword>
<evidence type="ECO:0000313" key="2">
    <source>
        <dbReference type="EMBL" id="MFC4835843.1"/>
    </source>
</evidence>
<evidence type="ECO:0000313" key="3">
    <source>
        <dbReference type="Proteomes" id="UP001595909"/>
    </source>
</evidence>
<organism evidence="2 3">
    <name type="scientific">Actinomycetospora chibensis</name>
    <dbReference type="NCBI Taxonomy" id="663606"/>
    <lineage>
        <taxon>Bacteria</taxon>
        <taxon>Bacillati</taxon>
        <taxon>Actinomycetota</taxon>
        <taxon>Actinomycetes</taxon>
        <taxon>Pseudonocardiales</taxon>
        <taxon>Pseudonocardiaceae</taxon>
        <taxon>Actinomycetospora</taxon>
    </lineage>
</organism>
<proteinExistence type="predicted"/>
<keyword evidence="3" id="KW-1185">Reference proteome</keyword>
<name>A0ABV9RRH3_9PSEU</name>
<dbReference type="EMBL" id="JBHSIM010000051">
    <property type="protein sequence ID" value="MFC4835843.1"/>
    <property type="molecule type" value="Genomic_DNA"/>
</dbReference>
<sequence length="60" mass="6650">MWTYALAGAAYVFMALWVVSMWRLRKTSDRRASRDRDLSFSVAAGVLSVITAVTAIALLL</sequence>